<accession>A0A192A3R6</accession>
<dbReference type="PANTHER" id="PTHR43798">
    <property type="entry name" value="MONOACYLGLYCEROL LIPASE"/>
    <property type="match status" value="1"/>
</dbReference>
<dbReference type="GeneID" id="61528487"/>
<dbReference type="Pfam" id="PF12697">
    <property type="entry name" value="Abhydrolase_6"/>
    <property type="match status" value="1"/>
</dbReference>
<dbReference type="GO" id="GO:0016020">
    <property type="term" value="C:membrane"/>
    <property type="evidence" value="ECO:0007669"/>
    <property type="project" value="TreeGrafter"/>
</dbReference>
<dbReference type="OrthoDB" id="8957634at2"/>
<proteinExistence type="predicted"/>
<dbReference type="InterPro" id="IPR029058">
    <property type="entry name" value="AB_hydrolase_fold"/>
</dbReference>
<dbReference type="AlphaFoldDB" id="A0A192A3R6"/>
<dbReference type="RefSeq" id="WP_064807215.1">
    <property type="nucleotide sequence ID" value="NZ_CP016023.1"/>
</dbReference>
<organism evidence="2 3">
    <name type="scientific">Ralstonia insidiosa</name>
    <dbReference type="NCBI Taxonomy" id="190721"/>
    <lineage>
        <taxon>Bacteria</taxon>
        <taxon>Pseudomonadati</taxon>
        <taxon>Pseudomonadota</taxon>
        <taxon>Betaproteobacteria</taxon>
        <taxon>Burkholderiales</taxon>
        <taxon>Burkholderiaceae</taxon>
        <taxon>Ralstonia</taxon>
    </lineage>
</organism>
<gene>
    <name evidence="2" type="ORF">A9Y76_20850</name>
</gene>
<sequence length="345" mass="37143">MTFFLDSSSTSARRWSTSLRIAVATLGSLIALAAGGCAWQYQQEAATARTAPGQRVLIGDRHLHLYCTGQGAPTLVLEAGMAGWSQDWAWVQDGLAAGGRVCSYDRAGYGWSDAAPAPRLGMQAVDDLRRALLAAGEAPPWLLAGHSMGGLLVGMHARAYPADVAGLAFIDAVGRDYAAQFPPDRYARFRKDLGRLLALSDTLAPLGVLRLVNQPASLIAQRLPDAQRASAVDWSFSARHYRTLRDENAGFDAVLEQARALPALPPVPTVVLSSAVMRDFPAGLEDETMHAAWQGNQQSIAREAGVSPEVLAGSGHYLHVDQPDRVVALLSTWRETARHRLETTR</sequence>
<evidence type="ECO:0000259" key="1">
    <source>
        <dbReference type="Pfam" id="PF12697"/>
    </source>
</evidence>
<dbReference type="Gene3D" id="3.40.50.1820">
    <property type="entry name" value="alpha/beta hydrolase"/>
    <property type="match status" value="1"/>
</dbReference>
<evidence type="ECO:0000313" key="3">
    <source>
        <dbReference type="Proteomes" id="UP000078572"/>
    </source>
</evidence>
<dbReference type="EMBL" id="CP016023">
    <property type="protein sequence ID" value="ANJ74993.1"/>
    <property type="molecule type" value="Genomic_DNA"/>
</dbReference>
<feature type="domain" description="AB hydrolase-1" evidence="1">
    <location>
        <begin position="84"/>
        <end position="328"/>
    </location>
</feature>
<protein>
    <recommendedName>
        <fullName evidence="1">AB hydrolase-1 domain-containing protein</fullName>
    </recommendedName>
</protein>
<dbReference type="PANTHER" id="PTHR43798:SF33">
    <property type="entry name" value="HYDROLASE, PUTATIVE (AFU_ORTHOLOGUE AFUA_2G14860)-RELATED"/>
    <property type="match status" value="1"/>
</dbReference>
<reference evidence="3" key="1">
    <citation type="submission" date="2016-06" db="EMBL/GenBank/DDBJ databases">
        <authorList>
            <person name="Xu Y."/>
            <person name="Nagy A."/>
            <person name="Yan X."/>
            <person name="Kim S.W."/>
            <person name="Haley B."/>
            <person name="Liu N.T."/>
            <person name="Nou X."/>
        </authorList>
    </citation>
    <scope>NUCLEOTIDE SEQUENCE [LARGE SCALE GENOMIC DNA]</scope>
    <source>
        <strain evidence="3">ATCC 49129</strain>
    </source>
</reference>
<name>A0A192A3R6_9RALS</name>
<dbReference type="InterPro" id="IPR000073">
    <property type="entry name" value="AB_hydrolase_1"/>
</dbReference>
<dbReference type="Proteomes" id="UP000078572">
    <property type="component" value="Chromosome 2"/>
</dbReference>
<dbReference type="SUPFAM" id="SSF53474">
    <property type="entry name" value="alpha/beta-Hydrolases"/>
    <property type="match status" value="1"/>
</dbReference>
<dbReference type="InterPro" id="IPR050266">
    <property type="entry name" value="AB_hydrolase_sf"/>
</dbReference>
<keyword evidence="3" id="KW-1185">Reference proteome</keyword>
<dbReference type="STRING" id="190721.ACS15_4447"/>
<evidence type="ECO:0000313" key="2">
    <source>
        <dbReference type="EMBL" id="ANJ74993.1"/>
    </source>
</evidence>